<evidence type="ECO:0008006" key="3">
    <source>
        <dbReference type="Google" id="ProtNLM"/>
    </source>
</evidence>
<organism evidence="1 2">
    <name type="scientific">Penicillium steckii</name>
    <dbReference type="NCBI Taxonomy" id="303698"/>
    <lineage>
        <taxon>Eukaryota</taxon>
        <taxon>Fungi</taxon>
        <taxon>Dikarya</taxon>
        <taxon>Ascomycota</taxon>
        <taxon>Pezizomycotina</taxon>
        <taxon>Eurotiomycetes</taxon>
        <taxon>Eurotiomycetidae</taxon>
        <taxon>Eurotiales</taxon>
        <taxon>Aspergillaceae</taxon>
        <taxon>Penicillium</taxon>
    </lineage>
</organism>
<dbReference type="InterPro" id="IPR018531">
    <property type="entry name" value="DUF1993"/>
</dbReference>
<keyword evidence="2" id="KW-1185">Reference proteome</keyword>
<protein>
    <recommendedName>
        <fullName evidence="3">DUF1993 domain-containing protein</fullName>
    </recommendedName>
</protein>
<dbReference type="Pfam" id="PF09351">
    <property type="entry name" value="DUF1993"/>
    <property type="match status" value="1"/>
</dbReference>
<dbReference type="Gene3D" id="1.20.120.450">
    <property type="entry name" value="dinb family like domain"/>
    <property type="match status" value="1"/>
</dbReference>
<sequence>MSYTIYESFVLQTKRALTSLSNIIQKAENSPNASTLPSARLHPEMKCLSYQVFAATTQTSYVLAVLTDKPIPEINTKEDVLYTYAELHSRINDTLQAIESVDKDTVVENGDKTRSVPLGEDKPLLSGIAYASIMQANIFFHVTTAYGILRKEDVSLGKIDYILPFAMM</sequence>
<proteinExistence type="predicted"/>
<dbReference type="EMBL" id="MLKD01000002">
    <property type="protein sequence ID" value="OQE29882.1"/>
    <property type="molecule type" value="Genomic_DNA"/>
</dbReference>
<dbReference type="PANTHER" id="PTHR36922:SF1">
    <property type="entry name" value="DUF1993 DOMAIN-CONTAINING PROTEIN"/>
    <property type="match status" value="1"/>
</dbReference>
<evidence type="ECO:0000313" key="1">
    <source>
        <dbReference type="EMBL" id="OQE29882.1"/>
    </source>
</evidence>
<dbReference type="InterPro" id="IPR034660">
    <property type="entry name" value="DinB/YfiT-like"/>
</dbReference>
<reference evidence="2" key="1">
    <citation type="journal article" date="2017" name="Nat. Microbiol.">
        <title>Global analysis of biosynthetic gene clusters reveals vast potential of secondary metabolite production in Penicillium species.</title>
        <authorList>
            <person name="Nielsen J.C."/>
            <person name="Grijseels S."/>
            <person name="Prigent S."/>
            <person name="Ji B."/>
            <person name="Dainat J."/>
            <person name="Nielsen K.F."/>
            <person name="Frisvad J.C."/>
            <person name="Workman M."/>
            <person name="Nielsen J."/>
        </authorList>
    </citation>
    <scope>NUCLEOTIDE SEQUENCE [LARGE SCALE GENOMIC DNA]</scope>
    <source>
        <strain evidence="2">IBT 24891</strain>
    </source>
</reference>
<name>A0A1V6TU05_9EURO</name>
<dbReference type="PANTHER" id="PTHR36922">
    <property type="entry name" value="BLL2446 PROTEIN"/>
    <property type="match status" value="1"/>
</dbReference>
<accession>A0A1V6TU05</accession>
<evidence type="ECO:0000313" key="2">
    <source>
        <dbReference type="Proteomes" id="UP000191285"/>
    </source>
</evidence>
<dbReference type="SUPFAM" id="SSF109854">
    <property type="entry name" value="DinB/YfiT-like putative metalloenzymes"/>
    <property type="match status" value="1"/>
</dbReference>
<gene>
    <name evidence="1" type="ORF">PENSTE_c002G02270</name>
</gene>
<dbReference type="AlphaFoldDB" id="A0A1V6TU05"/>
<comment type="caution">
    <text evidence="1">The sequence shown here is derived from an EMBL/GenBank/DDBJ whole genome shotgun (WGS) entry which is preliminary data.</text>
</comment>
<dbReference type="STRING" id="303698.A0A1V6TU05"/>
<dbReference type="OrthoDB" id="3724345at2759"/>
<dbReference type="Proteomes" id="UP000191285">
    <property type="component" value="Unassembled WGS sequence"/>
</dbReference>